<feature type="transmembrane region" description="Helical" evidence="7">
    <location>
        <begin position="318"/>
        <end position="339"/>
    </location>
</feature>
<evidence type="ECO:0000256" key="2">
    <source>
        <dbReference type="ARBA" id="ARBA00022475"/>
    </source>
</evidence>
<accession>A0ABX9KEE1</accession>
<evidence type="ECO:0000313" key="9">
    <source>
        <dbReference type="EMBL" id="REI40053.1"/>
    </source>
</evidence>
<feature type="transmembrane region" description="Helical" evidence="7">
    <location>
        <begin position="20"/>
        <end position="40"/>
    </location>
</feature>
<evidence type="ECO:0000256" key="6">
    <source>
        <dbReference type="ARBA" id="ARBA00043993"/>
    </source>
</evidence>
<evidence type="ECO:0000259" key="8">
    <source>
        <dbReference type="Pfam" id="PF13515"/>
    </source>
</evidence>
<dbReference type="EMBL" id="QUAJ01000025">
    <property type="protein sequence ID" value="REI40053.1"/>
    <property type="molecule type" value="Genomic_DNA"/>
</dbReference>
<feature type="transmembrane region" description="Helical" evidence="7">
    <location>
        <begin position="77"/>
        <end position="95"/>
    </location>
</feature>
<dbReference type="PANTHER" id="PTHR30509:SF9">
    <property type="entry name" value="MULTIDRUG RESISTANCE PROTEIN MDTO"/>
    <property type="match status" value="1"/>
</dbReference>
<feature type="transmembrane region" description="Helical" evidence="7">
    <location>
        <begin position="52"/>
        <end position="71"/>
    </location>
</feature>
<keyword evidence="2" id="KW-1003">Cell membrane</keyword>
<evidence type="ECO:0000256" key="4">
    <source>
        <dbReference type="ARBA" id="ARBA00022989"/>
    </source>
</evidence>
<evidence type="ECO:0000256" key="1">
    <source>
        <dbReference type="ARBA" id="ARBA00004651"/>
    </source>
</evidence>
<feature type="domain" description="Integral membrane bound transporter" evidence="8">
    <location>
        <begin position="326"/>
        <end position="447"/>
    </location>
</feature>
<evidence type="ECO:0000256" key="3">
    <source>
        <dbReference type="ARBA" id="ARBA00022692"/>
    </source>
</evidence>
<name>A0ABX9KEE1_9FUSO</name>
<keyword evidence="3 7" id="KW-0812">Transmembrane</keyword>
<feature type="transmembrane region" description="Helical" evidence="7">
    <location>
        <begin position="102"/>
        <end position="118"/>
    </location>
</feature>
<comment type="caution">
    <text evidence="9">The sequence shown here is derived from an EMBL/GenBank/DDBJ whole genome shotgun (WGS) entry which is preliminary data.</text>
</comment>
<gene>
    <name evidence="9" type="ORF">DYH56_12385</name>
</gene>
<organism evidence="9 10">
    <name type="scientific">Psychrilyobacter piezotolerans</name>
    <dbReference type="NCBI Taxonomy" id="2293438"/>
    <lineage>
        <taxon>Bacteria</taxon>
        <taxon>Fusobacteriati</taxon>
        <taxon>Fusobacteriota</taxon>
        <taxon>Fusobacteriia</taxon>
        <taxon>Fusobacteriales</taxon>
        <taxon>Fusobacteriaceae</taxon>
        <taxon>Psychrilyobacter</taxon>
    </lineage>
</organism>
<evidence type="ECO:0000256" key="5">
    <source>
        <dbReference type="ARBA" id="ARBA00023136"/>
    </source>
</evidence>
<protein>
    <submittedName>
        <fullName evidence="9">FUSC family protein</fullName>
    </submittedName>
</protein>
<keyword evidence="5 7" id="KW-0472">Membrane</keyword>
<keyword evidence="4 7" id="KW-1133">Transmembrane helix</keyword>
<dbReference type="Proteomes" id="UP000263486">
    <property type="component" value="Unassembled WGS sequence"/>
</dbReference>
<sequence>MLWDAFKIILIGATAYGVSFHFLGGIPSVLSAVSAIGGYLFNLKGLNKKRIILRVINLWILFSLAAFIPYIAKDNTAALVAGTLIFVGVTAFFSLEEYLGGFLAHIPAVYIYIYSFFNKELNDYLKSLAGVLIGILVGYMYIQIFWKSCPNDKMKQTVEEYLDSLIKEVRSCRKGIDIQKTREEGRKAYKIFLNEFYKTSYGSYLGDEKAKKNFEFVLSLHELIEKFRIKNKKEPFTQNKYLELEMFLKDIKSNKDIDLEKLELPMNTVKVIYKNRKNLFSEIERNSDEKYKKNHRTLYYLKESVSLNTTRMRHAIQLAITFTIGIVIFQKSGMVNSVWLPTTMVVIAQPYGMDSKKKIWDRILGTIFGLLVVSIIIAIFPSGKGITVIAVLSVYLSFSLMRVSSIGVVMFATITAVLMSLSYLSPENSYMHRMLYTIMAGAIIFIVEFLLKDRNRSIIKGRLIRMIENDVVFLDEMVKLLKNKEKKHLDGYIVRGYIFRDILIKDLENAGEENSKMILKDSLVFMDKLKLIYSRIRSNDMDKKYIEVLILMSNFIKSSIVSIQTENSEEILNYRGKIEELLDSSIDDTMIIEILELMKHYIENFNNRNYFWKEI</sequence>
<feature type="transmembrane region" description="Helical" evidence="7">
    <location>
        <begin position="359"/>
        <end position="380"/>
    </location>
</feature>
<dbReference type="PANTHER" id="PTHR30509">
    <property type="entry name" value="P-HYDROXYBENZOIC ACID EFFLUX PUMP SUBUNIT-RELATED"/>
    <property type="match status" value="1"/>
</dbReference>
<reference evidence="9 10" key="1">
    <citation type="submission" date="2018-08" db="EMBL/GenBank/DDBJ databases">
        <title>Draft genome sequence of Psychrilyobacter sp. strain SD5 isolated from Black Sea water.</title>
        <authorList>
            <person name="Yadav S."/>
            <person name="Villanueva L."/>
            <person name="Damste J.S.S."/>
        </authorList>
    </citation>
    <scope>NUCLEOTIDE SEQUENCE [LARGE SCALE GENOMIC DNA]</scope>
    <source>
        <strain evidence="9 10">SD5</strain>
    </source>
</reference>
<feature type="transmembrane region" description="Helical" evidence="7">
    <location>
        <begin position="400"/>
        <end position="424"/>
    </location>
</feature>
<feature type="transmembrane region" description="Helical" evidence="7">
    <location>
        <begin position="124"/>
        <end position="146"/>
    </location>
</feature>
<dbReference type="Pfam" id="PF13515">
    <property type="entry name" value="FUSC_2"/>
    <property type="match status" value="1"/>
</dbReference>
<keyword evidence="10" id="KW-1185">Reference proteome</keyword>
<comment type="subcellular location">
    <subcellularLocation>
        <location evidence="1">Cell membrane</location>
        <topology evidence="1">Multi-pass membrane protein</topology>
    </subcellularLocation>
</comment>
<evidence type="ECO:0000256" key="7">
    <source>
        <dbReference type="SAM" id="Phobius"/>
    </source>
</evidence>
<dbReference type="RefSeq" id="WP_114643190.1">
    <property type="nucleotide sequence ID" value="NZ_QUAJ01000025.1"/>
</dbReference>
<comment type="similarity">
    <text evidence="6">Belongs to the YccS/YhfK family.</text>
</comment>
<evidence type="ECO:0000313" key="10">
    <source>
        <dbReference type="Proteomes" id="UP000263486"/>
    </source>
</evidence>
<dbReference type="InterPro" id="IPR049453">
    <property type="entry name" value="Memb_transporter_dom"/>
</dbReference>
<feature type="transmembrane region" description="Helical" evidence="7">
    <location>
        <begin position="430"/>
        <end position="451"/>
    </location>
</feature>
<proteinExistence type="inferred from homology"/>